<protein>
    <submittedName>
        <fullName evidence="2">Uncharacterized protein</fullName>
    </submittedName>
</protein>
<evidence type="ECO:0000313" key="2">
    <source>
        <dbReference type="EMBL" id="KAL2280765.1"/>
    </source>
</evidence>
<evidence type="ECO:0000256" key="1">
    <source>
        <dbReference type="SAM" id="MobiDB-lite"/>
    </source>
</evidence>
<proteinExistence type="predicted"/>
<feature type="compositionally biased region" description="Basic residues" evidence="1">
    <location>
        <begin position="83"/>
        <end position="96"/>
    </location>
</feature>
<sequence length="211" mass="22457">MQPFRKSTPSWTIAAGKSLQDGNGSQQGPPFHPHWKHSPACVVTIVRGAGNASSNPEERNGANDADDEGAHRRCSDGGSAAGGRRRSGRARGRRRAGSSTSRGRGDGERGARRCRLSLRRQGDSAARLGGGAAGGGAASGGTASRSRGGYLRWRRGVRHSRNGSGRGNLDLAIRLLRHRHWGRCCHRRRGDASARRGADLELALGCRQQVI</sequence>
<feature type="compositionally biased region" description="Gly residues" evidence="1">
    <location>
        <begin position="128"/>
        <end position="139"/>
    </location>
</feature>
<feature type="compositionally biased region" description="Polar residues" evidence="1">
    <location>
        <begin position="1"/>
        <end position="11"/>
    </location>
</feature>
<evidence type="ECO:0000313" key="3">
    <source>
        <dbReference type="Proteomes" id="UP001600888"/>
    </source>
</evidence>
<dbReference type="Proteomes" id="UP001600888">
    <property type="component" value="Unassembled WGS sequence"/>
</dbReference>
<gene>
    <name evidence="2" type="ORF">FJTKL_12277</name>
</gene>
<dbReference type="EMBL" id="JBAWTH010000063">
    <property type="protein sequence ID" value="KAL2280765.1"/>
    <property type="molecule type" value="Genomic_DNA"/>
</dbReference>
<name>A0ABR4EEF1_9PEZI</name>
<accession>A0ABR4EEF1</accession>
<comment type="caution">
    <text evidence="2">The sequence shown here is derived from an EMBL/GenBank/DDBJ whole genome shotgun (WGS) entry which is preliminary data.</text>
</comment>
<reference evidence="2 3" key="1">
    <citation type="submission" date="2024-03" db="EMBL/GenBank/DDBJ databases">
        <title>A high-quality draft genome sequence of Diaporthe vaccinii, a causative agent of upright dieback and viscid rot disease in cranberry plants.</title>
        <authorList>
            <person name="Sarrasin M."/>
            <person name="Lang B.F."/>
            <person name="Burger G."/>
        </authorList>
    </citation>
    <scope>NUCLEOTIDE SEQUENCE [LARGE SCALE GENOMIC DNA]</scope>
    <source>
        <strain evidence="2 3">IS7</strain>
    </source>
</reference>
<feature type="region of interest" description="Disordered" evidence="1">
    <location>
        <begin position="1"/>
        <end position="147"/>
    </location>
</feature>
<organism evidence="2 3">
    <name type="scientific">Diaporthe vaccinii</name>
    <dbReference type="NCBI Taxonomy" id="105482"/>
    <lineage>
        <taxon>Eukaryota</taxon>
        <taxon>Fungi</taxon>
        <taxon>Dikarya</taxon>
        <taxon>Ascomycota</taxon>
        <taxon>Pezizomycotina</taxon>
        <taxon>Sordariomycetes</taxon>
        <taxon>Sordariomycetidae</taxon>
        <taxon>Diaporthales</taxon>
        <taxon>Diaporthaceae</taxon>
        <taxon>Diaporthe</taxon>
        <taxon>Diaporthe eres species complex</taxon>
    </lineage>
</organism>
<keyword evidence="3" id="KW-1185">Reference proteome</keyword>